<feature type="binding site" evidence="4">
    <location>
        <position position="165"/>
    </location>
    <ligand>
        <name>Fe cation</name>
        <dbReference type="ChEBI" id="CHEBI:24875"/>
    </ligand>
</feature>
<reference evidence="7" key="2">
    <citation type="submission" date="2006-04" db="EMBL/GenBank/DDBJ databases">
        <authorList>
            <person name="Boucher C.A."/>
        </authorList>
    </citation>
    <scope>NUCLEOTIDE SEQUENCE</scope>
    <source>
        <strain evidence="7">GMI1000</strain>
        <plasmid evidence="8">megaplasmid Rsp</plasmid>
    </source>
</reference>
<sequence>MKQTFSVPNLHAEWPMRTVTTAGFAFVEFVCPEPEELVALFGKLGFKAQGQHAQTGAVLLRQNEAALIVNPAPNPFRDVHGASARAIAIHVDDAANALAQALAGGARRATPAECGAFVVDAPAIVGIGDSLVYFVDHDIESAFSTPYRPGQPIAVAEAAIQSIDHTSNIVKPENLDHWADFYKDTFAFVQKQYLDVKGRQTGMRARSMVSPCGKVSIPIAAAAHDQPGVLNQNDEFIRDYRGEGIQHIAFLSSNIEQTIAAMETAGIEFMETPPKTYYQNLDGRVPGHGQNLDSMERRGILVDGKGGGRILLQRFTRRQIGPMFFEIIERRGEDGFGEGNFKALFESQEQDQVRRGSLNAA</sequence>
<evidence type="ECO:0000313" key="8">
    <source>
        <dbReference type="Proteomes" id="UP000001436"/>
    </source>
</evidence>
<protein>
    <submittedName>
        <fullName evidence="7">Probable 4-hydroxyphenylpyruvate dioxygenase oxidoreductase protein</fullName>
        <ecNumber evidence="7">1.13.11.27</ecNumber>
    </submittedName>
</protein>
<evidence type="ECO:0000313" key="7">
    <source>
        <dbReference type="EMBL" id="CAD18498.1"/>
    </source>
</evidence>
<dbReference type="EC" id="1.13.11.27" evidence="7"/>
<keyword evidence="2" id="KW-0677">Repeat</keyword>
<dbReference type="PIRSF" id="PIRSF009283">
    <property type="entry name" value="HPP_dOase"/>
    <property type="match status" value="1"/>
</dbReference>
<dbReference type="Pfam" id="PF14696">
    <property type="entry name" value="Glyoxalase_5"/>
    <property type="match status" value="1"/>
</dbReference>
<evidence type="ECO:0000259" key="5">
    <source>
        <dbReference type="PROSITE" id="PS51819"/>
    </source>
</evidence>
<dbReference type="InterPro" id="IPR004360">
    <property type="entry name" value="Glyas_Fos-R_dOase_dom"/>
</dbReference>
<dbReference type="EMBL" id="AL646053">
    <property type="protein sequence ID" value="CAD18498.1"/>
    <property type="molecule type" value="Genomic_DNA"/>
</dbReference>
<dbReference type="SUPFAM" id="SSF54593">
    <property type="entry name" value="Glyoxalase/Bleomycin resistance protein/Dihydroxybiphenyl dioxygenase"/>
    <property type="match status" value="1"/>
</dbReference>
<dbReference type="EnsemblBacteria" id="CAD18467">
    <property type="protein sequence ID" value="CAD18467"/>
    <property type="gene ID" value="RSp1316"/>
</dbReference>
<keyword evidence="4" id="KW-0479">Metal-binding</keyword>
<dbReference type="KEGG" id="rso:RSp1347"/>
<gene>
    <name evidence="6" type="ordered locus">RSp1316</name>
    <name evidence="7" type="ordered locus">RSp1347</name>
</gene>
<comment type="cofactor">
    <cofactor evidence="4">
        <name>Fe cation</name>
        <dbReference type="ChEBI" id="CHEBI:24875"/>
    </cofactor>
    <text evidence="4">Binds 1 Fe cation per subunit.</text>
</comment>
<reference evidence="7 8" key="1">
    <citation type="journal article" date="2002" name="Nature">
        <title>Genome sequence of the plant pathogen Ralstonia solanacearum.</title>
        <authorList>
            <person name="Salanoubat M."/>
            <person name="Genin S."/>
            <person name="Artiguenave F."/>
            <person name="Gouzy J."/>
            <person name="Mangenot S."/>
            <person name="Arlat M."/>
            <person name="Billault A."/>
            <person name="Brottier P."/>
            <person name="Camus J.C."/>
            <person name="Cattolico L."/>
            <person name="Chandler M."/>
            <person name="Choisne N."/>
            <person name="Claudel-Renard C."/>
            <person name="Cunnac S."/>
            <person name="Demange N."/>
            <person name="Gaspin C."/>
            <person name="Lavie M."/>
            <person name="Moisan A."/>
            <person name="Robert C."/>
            <person name="Saurin W."/>
            <person name="Schiex T."/>
            <person name="Siguier P."/>
            <person name="Thebault P."/>
            <person name="Whalen M."/>
            <person name="Wincker P."/>
            <person name="Levy M."/>
            <person name="Weissenbach J."/>
            <person name="Boucher C.A."/>
        </authorList>
    </citation>
    <scope>NUCLEOTIDE SEQUENCE [LARGE SCALE GENOMIC DNA]</scope>
    <source>
        <strain evidence="8">ATCC BAA-1114 / GMI1000</strain>
        <strain evidence="7">GMI1000</strain>
        <plasmid evidence="8">megaplasmid Rsp</plasmid>
    </source>
</reference>
<evidence type="ECO:0000256" key="4">
    <source>
        <dbReference type="PIRSR" id="PIRSR009283-1"/>
    </source>
</evidence>
<dbReference type="eggNOG" id="COG3185">
    <property type="taxonomic scope" value="Bacteria"/>
</dbReference>
<dbReference type="Proteomes" id="UP000001436">
    <property type="component" value="Plasmid pGMI1000MP"/>
</dbReference>
<keyword evidence="3 4" id="KW-0408">Iron</keyword>
<dbReference type="GO" id="GO:0046872">
    <property type="term" value="F:metal ion binding"/>
    <property type="evidence" value="ECO:0007669"/>
    <property type="project" value="UniProtKB-KW"/>
</dbReference>
<feature type="binding site" evidence="4">
    <location>
        <position position="326"/>
    </location>
    <ligand>
        <name>Fe cation</name>
        <dbReference type="ChEBI" id="CHEBI:24875"/>
    </ligand>
</feature>
<dbReference type="STRING" id="267608.RSp1316"/>
<organism evidence="7 8">
    <name type="scientific">Ralstonia nicotianae (strain ATCC BAA-1114 / GMI1000)</name>
    <name type="common">Ralstonia solanacearum</name>
    <dbReference type="NCBI Taxonomy" id="267608"/>
    <lineage>
        <taxon>Bacteria</taxon>
        <taxon>Pseudomonadati</taxon>
        <taxon>Pseudomonadota</taxon>
        <taxon>Betaproteobacteria</taxon>
        <taxon>Burkholderiales</taxon>
        <taxon>Burkholderiaceae</taxon>
        <taxon>Ralstonia</taxon>
        <taxon>Ralstonia solanacearum species complex</taxon>
    </lineage>
</organism>
<dbReference type="PANTHER" id="PTHR11959">
    <property type="entry name" value="4-HYDROXYPHENYLPYRUVATE DIOXYGENASE"/>
    <property type="match status" value="1"/>
</dbReference>
<keyword evidence="8" id="KW-1185">Reference proteome</keyword>
<dbReference type="AlphaFoldDB" id="Q8XF91"/>
<dbReference type="InterPro" id="IPR029068">
    <property type="entry name" value="Glyas_Bleomycin-R_OHBP_Dase"/>
</dbReference>
<dbReference type="InterPro" id="IPR037523">
    <property type="entry name" value="VOC_core"/>
</dbReference>
<geneLocation type="plasmid" evidence="8">
    <name>megaplasmid Rsp</name>
</geneLocation>
<dbReference type="Pfam" id="PF00903">
    <property type="entry name" value="Glyoxalase"/>
    <property type="match status" value="1"/>
</dbReference>
<dbReference type="EMBL" id="AL646053">
    <property type="protein sequence ID" value="CAD18467.1"/>
    <property type="molecule type" value="Genomic_DNA"/>
</dbReference>
<proteinExistence type="inferred from homology"/>
<name>Q8XF91_RALN1</name>
<evidence type="ECO:0000256" key="3">
    <source>
        <dbReference type="ARBA" id="ARBA00023004"/>
    </source>
</evidence>
<dbReference type="InterPro" id="IPR005956">
    <property type="entry name" value="4OHPhenylPyrv_dOase"/>
</dbReference>
<dbReference type="GO" id="GO:0003868">
    <property type="term" value="F:4-hydroxyphenylpyruvate dioxygenase activity"/>
    <property type="evidence" value="ECO:0007669"/>
    <property type="project" value="UniProtKB-EC"/>
</dbReference>
<dbReference type="KEGG" id="rso:RSp1316"/>
<dbReference type="HOGENOM" id="CLU_034004_1_0_4"/>
<dbReference type="PROSITE" id="PS51819">
    <property type="entry name" value="VOC"/>
    <property type="match status" value="1"/>
</dbReference>
<keyword evidence="7" id="KW-0223">Dioxygenase</keyword>
<dbReference type="Gene3D" id="3.10.180.10">
    <property type="entry name" value="2,3-Dihydroxybiphenyl 1,2-Dioxygenase, domain 1"/>
    <property type="match status" value="2"/>
</dbReference>
<evidence type="ECO:0000313" key="6">
    <source>
        <dbReference type="EMBL" id="CAD18467.1"/>
    </source>
</evidence>
<dbReference type="GO" id="GO:0006572">
    <property type="term" value="P:L-tyrosine catabolic process"/>
    <property type="evidence" value="ECO:0007669"/>
    <property type="project" value="TreeGrafter"/>
</dbReference>
<feature type="domain" description="VOC" evidence="5">
    <location>
        <begin position="162"/>
        <end position="317"/>
    </location>
</feature>
<evidence type="ECO:0000256" key="1">
    <source>
        <dbReference type="ARBA" id="ARBA00005877"/>
    </source>
</evidence>
<evidence type="ECO:0000256" key="2">
    <source>
        <dbReference type="ARBA" id="ARBA00022737"/>
    </source>
</evidence>
<dbReference type="PANTHER" id="PTHR11959:SF1">
    <property type="entry name" value="4-HYDROXYPHENYLPYRUVATE DIOXYGENASE"/>
    <property type="match status" value="1"/>
</dbReference>
<keyword evidence="7" id="KW-0560">Oxidoreductase</keyword>
<dbReference type="EnsemblBacteria" id="CAD18498">
    <property type="protein sequence ID" value="CAD18498"/>
    <property type="gene ID" value="RSp1347"/>
</dbReference>
<dbReference type="NCBIfam" id="TIGR01263">
    <property type="entry name" value="4HPPD"/>
    <property type="match status" value="1"/>
</dbReference>
<comment type="similarity">
    <text evidence="1">Belongs to the 4HPPD family.</text>
</comment>
<accession>Q8XF91</accession>
<feature type="binding site" evidence="4">
    <location>
        <position position="247"/>
    </location>
    <ligand>
        <name>Fe cation</name>
        <dbReference type="ChEBI" id="CHEBI:24875"/>
    </ligand>
</feature>